<dbReference type="EMBL" id="SRZB01000055">
    <property type="protein sequence ID" value="TGX96591.1"/>
    <property type="molecule type" value="Genomic_DNA"/>
</dbReference>
<organism evidence="1 2">
    <name type="scientific">Hominisplanchenecus murintestinalis</name>
    <dbReference type="NCBI Taxonomy" id="2941517"/>
    <lineage>
        <taxon>Bacteria</taxon>
        <taxon>Bacillati</taxon>
        <taxon>Bacillota</taxon>
        <taxon>Clostridia</taxon>
        <taxon>Lachnospirales</taxon>
        <taxon>Lachnospiraceae</taxon>
        <taxon>Hominisplanchenecus</taxon>
    </lineage>
</organism>
<evidence type="ECO:0000313" key="1">
    <source>
        <dbReference type="EMBL" id="TGX96591.1"/>
    </source>
</evidence>
<proteinExistence type="predicted"/>
<sequence length="461" mass="50347">MTETQKNPLAESFNALSLIRFAFPSMVMMLFMGLYTIVDTIFVARFVDTNALSSINIVCPVINLIVGLGTMFATGGSAVVAKKMGNGNTEEARSNFTLIVVAGAVIGLLITAAGLLFLDEIIWGLGASEILFPYCRDYLTIQLIFASFNMMQVLYQNLFVTAGKPTLGLVLAVLAGIANIVFDYVFIVLLQMGIKGAAIGTGIGYMIPTIIGTIFFLMCRSMRKRMPVAGSVAKRSELHFCKPDMDASVLLKSCSNGASEMVSQCSTAITTFLFNVTMMKLLGEDGVAAITVLIYSQFLLTTLYIGFSMGTAPVVSYNYGSGNVKQLKKTVRICFSFISGISIFVFLFSLLGGESIAKVFAENNRNVFEITKNGFSIFSFSFLFSGCNIFSSALFTALSNGKASATISFLRTFGFITVSLLVLPRFLKVTGVWLAVPLAEFFTLMLTVYLLCRHWKQYHYF</sequence>
<reference evidence="1" key="1">
    <citation type="submission" date="2019-04" db="EMBL/GenBank/DDBJ databases">
        <title>Microbes associate with the intestines of laboratory mice.</title>
        <authorList>
            <person name="Navarre W."/>
            <person name="Wong E."/>
            <person name="Huang K."/>
            <person name="Tropini C."/>
            <person name="Ng K."/>
            <person name="Yu B."/>
        </authorList>
    </citation>
    <scope>NUCLEOTIDE SEQUENCE</scope>
    <source>
        <strain evidence="1">NM72_1-8</strain>
    </source>
</reference>
<comment type="caution">
    <text evidence="1">The sequence shown here is derived from an EMBL/GenBank/DDBJ whole genome shotgun (WGS) entry which is preliminary data.</text>
</comment>
<keyword evidence="2" id="KW-1185">Reference proteome</keyword>
<accession>A0AC61QVN0</accession>
<dbReference type="Proteomes" id="UP000307720">
    <property type="component" value="Unassembled WGS sequence"/>
</dbReference>
<evidence type="ECO:0000313" key="2">
    <source>
        <dbReference type="Proteomes" id="UP000307720"/>
    </source>
</evidence>
<name>A0AC61QVN0_9FIRM</name>
<protein>
    <submittedName>
        <fullName evidence="1">MATE family efflux transporter</fullName>
    </submittedName>
</protein>
<gene>
    <name evidence="1" type="ORF">E5357_15595</name>
</gene>